<sequence length="114" mass="13140">MDYVRKKIKEGSYLPVAWEYREVIEDQIEKGTTGKIFHFCQEEIICSTEGRVVSMEDIPNEGVFIHLDNNKRIRIDRIITLFGKPGAAYDEYDAFGSSCMDCLGGYDKEELDNM</sequence>
<proteinExistence type="predicted"/>
<dbReference type="AlphaFoldDB" id="A0A2U2PG75"/>
<protein>
    <submittedName>
        <fullName evidence="1">Uncharacterized protein</fullName>
    </submittedName>
</protein>
<dbReference type="EMBL" id="QEAS01000009">
    <property type="protein sequence ID" value="PWG80396.1"/>
    <property type="molecule type" value="Genomic_DNA"/>
</dbReference>
<dbReference type="OrthoDB" id="5344363at2"/>
<accession>A0A2U2PG75</accession>
<dbReference type="RefSeq" id="WP_109416103.1">
    <property type="nucleotide sequence ID" value="NZ_QEAS01000009.1"/>
</dbReference>
<name>A0A2U2PG75_9SPHI</name>
<comment type="caution">
    <text evidence="1">The sequence shown here is derived from an EMBL/GenBank/DDBJ whole genome shotgun (WGS) entry which is preliminary data.</text>
</comment>
<dbReference type="Proteomes" id="UP000245647">
    <property type="component" value="Unassembled WGS sequence"/>
</dbReference>
<reference evidence="1 2" key="1">
    <citation type="submission" date="2018-04" db="EMBL/GenBank/DDBJ databases">
        <title>Pedobacter chongqingensis sp. nov., isolated from a rottenly hemp rope.</title>
        <authorList>
            <person name="Cai Y."/>
        </authorList>
    </citation>
    <scope>NUCLEOTIDE SEQUENCE [LARGE SCALE GENOMIC DNA]</scope>
    <source>
        <strain evidence="1 2">FJ4-8</strain>
    </source>
</reference>
<evidence type="ECO:0000313" key="1">
    <source>
        <dbReference type="EMBL" id="PWG80396.1"/>
    </source>
</evidence>
<gene>
    <name evidence="1" type="ORF">DDR33_12365</name>
</gene>
<keyword evidence="2" id="KW-1185">Reference proteome</keyword>
<evidence type="ECO:0000313" key="2">
    <source>
        <dbReference type="Proteomes" id="UP000245647"/>
    </source>
</evidence>
<organism evidence="1 2">
    <name type="scientific">Pararcticibacter amylolyticus</name>
    <dbReference type="NCBI Taxonomy" id="2173175"/>
    <lineage>
        <taxon>Bacteria</taxon>
        <taxon>Pseudomonadati</taxon>
        <taxon>Bacteroidota</taxon>
        <taxon>Sphingobacteriia</taxon>
        <taxon>Sphingobacteriales</taxon>
        <taxon>Sphingobacteriaceae</taxon>
        <taxon>Pararcticibacter</taxon>
    </lineage>
</organism>